<organism evidence="2 3">
    <name type="scientific">Streblomastix strix</name>
    <dbReference type="NCBI Taxonomy" id="222440"/>
    <lineage>
        <taxon>Eukaryota</taxon>
        <taxon>Metamonada</taxon>
        <taxon>Preaxostyla</taxon>
        <taxon>Oxymonadida</taxon>
        <taxon>Streblomastigidae</taxon>
        <taxon>Streblomastix</taxon>
    </lineage>
</organism>
<protein>
    <submittedName>
        <fullName evidence="2">Uncharacterized protein</fullName>
    </submittedName>
</protein>
<dbReference type="Proteomes" id="UP000324800">
    <property type="component" value="Unassembled WGS sequence"/>
</dbReference>
<dbReference type="OrthoDB" id="10592547at2759"/>
<reference evidence="2 3" key="1">
    <citation type="submission" date="2019-03" db="EMBL/GenBank/DDBJ databases">
        <title>Single cell metagenomics reveals metabolic interactions within the superorganism composed of flagellate Streblomastix strix and complex community of Bacteroidetes bacteria on its surface.</title>
        <authorList>
            <person name="Treitli S.C."/>
            <person name="Kolisko M."/>
            <person name="Husnik F."/>
            <person name="Keeling P."/>
            <person name="Hampl V."/>
        </authorList>
    </citation>
    <scope>NUCLEOTIDE SEQUENCE [LARGE SCALE GENOMIC DNA]</scope>
    <source>
        <strain evidence="2">ST1C</strain>
    </source>
</reference>
<evidence type="ECO:0000313" key="2">
    <source>
        <dbReference type="EMBL" id="KAA6377122.1"/>
    </source>
</evidence>
<feature type="region of interest" description="Disordered" evidence="1">
    <location>
        <begin position="277"/>
        <end position="321"/>
    </location>
</feature>
<sequence length="321" mass="35872">MDPKDKGSGQFNAGSFKKTGFQSKPKIGTGRSYLSKPSGQKSTERSEASSKAQKQRDGVSSPYKQPEPSDVYGRITSDFKPENIGSFFKLPENRTQPVNLPIELPADNTSNRFEIAIPSIFQKIIHVSLQSFTMIGIQTDISGHPVTTSVNICFPDIRTQNALLLFTPPECLTQDQTSQSQSQNLIYYSNQRAMSDLCINLPVTGSSAQFEYCPERILMPEFNQLLQMRRINAELLNADGQPIYGVRLYLLLRIYGADREERSKRLSGNFSSVVRVNVDSRGKDRQNRSIGDANEKDKGDHGDEDKGDSREIDKDLSDSES</sequence>
<proteinExistence type="predicted"/>
<feature type="region of interest" description="Disordered" evidence="1">
    <location>
        <begin position="1"/>
        <end position="76"/>
    </location>
</feature>
<comment type="caution">
    <text evidence="2">The sequence shown here is derived from an EMBL/GenBank/DDBJ whole genome shotgun (WGS) entry which is preliminary data.</text>
</comment>
<evidence type="ECO:0000313" key="3">
    <source>
        <dbReference type="Proteomes" id="UP000324800"/>
    </source>
</evidence>
<dbReference type="EMBL" id="SNRW01010032">
    <property type="protein sequence ID" value="KAA6377122.1"/>
    <property type="molecule type" value="Genomic_DNA"/>
</dbReference>
<dbReference type="AlphaFoldDB" id="A0A5J4V3Z2"/>
<gene>
    <name evidence="2" type="ORF">EZS28_027351</name>
</gene>
<name>A0A5J4V3Z2_9EUKA</name>
<evidence type="ECO:0000256" key="1">
    <source>
        <dbReference type="SAM" id="MobiDB-lite"/>
    </source>
</evidence>
<accession>A0A5J4V3Z2</accession>
<feature type="compositionally biased region" description="Basic and acidic residues" evidence="1">
    <location>
        <begin position="278"/>
        <end position="321"/>
    </location>
</feature>